<dbReference type="Proteomes" id="UP000789759">
    <property type="component" value="Unassembled WGS sequence"/>
</dbReference>
<evidence type="ECO:0000313" key="1">
    <source>
        <dbReference type="EMBL" id="CAG8832547.1"/>
    </source>
</evidence>
<accession>A0A9N9PID1</accession>
<organism evidence="1 2">
    <name type="scientific">Cetraspora pellucida</name>
    <dbReference type="NCBI Taxonomy" id="1433469"/>
    <lineage>
        <taxon>Eukaryota</taxon>
        <taxon>Fungi</taxon>
        <taxon>Fungi incertae sedis</taxon>
        <taxon>Mucoromycota</taxon>
        <taxon>Glomeromycotina</taxon>
        <taxon>Glomeromycetes</taxon>
        <taxon>Diversisporales</taxon>
        <taxon>Gigasporaceae</taxon>
        <taxon>Cetraspora</taxon>
    </lineage>
</organism>
<dbReference type="AlphaFoldDB" id="A0A9N9PID1"/>
<dbReference type="EMBL" id="CAJVQA010068624">
    <property type="protein sequence ID" value="CAG8832547.1"/>
    <property type="molecule type" value="Genomic_DNA"/>
</dbReference>
<name>A0A9N9PID1_9GLOM</name>
<feature type="non-terminal residue" evidence="1">
    <location>
        <position position="1"/>
    </location>
</feature>
<protein>
    <submittedName>
        <fullName evidence="1">16974_t:CDS:1</fullName>
    </submittedName>
</protein>
<sequence length="41" mass="4632">LSPEMPPKTSNKNLESESTLQAVILADSFNERFRSITLNRP</sequence>
<keyword evidence="2" id="KW-1185">Reference proteome</keyword>
<proteinExistence type="predicted"/>
<comment type="caution">
    <text evidence="1">The sequence shown here is derived from an EMBL/GenBank/DDBJ whole genome shotgun (WGS) entry which is preliminary data.</text>
</comment>
<reference evidence="1" key="1">
    <citation type="submission" date="2021-06" db="EMBL/GenBank/DDBJ databases">
        <authorList>
            <person name="Kallberg Y."/>
            <person name="Tangrot J."/>
            <person name="Rosling A."/>
        </authorList>
    </citation>
    <scope>NUCLEOTIDE SEQUENCE</scope>
    <source>
        <strain evidence="1">FL966</strain>
    </source>
</reference>
<gene>
    <name evidence="1" type="ORF">CPELLU_LOCUS20864</name>
</gene>
<evidence type="ECO:0000313" key="2">
    <source>
        <dbReference type="Proteomes" id="UP000789759"/>
    </source>
</evidence>